<feature type="compositionally biased region" description="Polar residues" evidence="13">
    <location>
        <begin position="1"/>
        <end position="18"/>
    </location>
</feature>
<sequence length="1272" mass="138989">MAAQTVVNNLYETASQPDASGDAYTFLEFNTQGDDYDYPEFGELSQPIRSPVWPPASDSVSDPSDRVADLHAESGGPVFASPGSSSKGRGGGGSSSGGSSNQAAVDALAAGMSGLNFEETGDDENYEYGKVDFTEHSCRYCGVQNPACVVRCNVPSCRKWFCNSRGNTSGSHIVNHLVRAKHKEVCLHKDSPLGETILECYNCGCRNVFLLGFISAKTESVVVLLCREPCLSVNALKDMNWDLSQWCPLIDDRCFLQWLVKIPSEQEQLRARQISAQQINKVEELWKTNPDATLEDLEKPGVDDEPQPVALKYEDAYQYQNVFAPLIKLEADYDKMMKESQSKDNVTIRWDIGLNKKRVAYFVFPKEDNELRLVPGDELRLRYPGDATHPAWQSVGHVIKLTAQEEVALELRASQGVPVDVNHGLTVDFVWKSTSFDRMQGAMKTFAVDETSVSGYIYHHLLGHEVESQVVRNTLPRRFGAPGLPELNASQVFAVKSVLQKPVSLIQGPPGTGKTVTSAAIVYHMAKQGQGQVLVCAPSNVAVDQLAEKISATGLKVVRLCAKSREAVSSPVEHLTLHYQVRHLDTSEKSELHKLQQLKDEQGELSSSDEKKYKALKRATEREISQSADVICCTCVGAGDPRLANFRFRQVLIDESTQATEPECLIPLVLGVKQAVLVGDHCQLGPVIMCKKAARAGLAQSLFERLVLLGVKPFRLQVQYRMHPALSEFPSNSFYEGTLQNGVTINERQSSGIDFPWPVPNRPMFFYVQMGQEEISASGTSYLNRTEAANVEKIVTTFLRSGVIPSQIGVITPYEGQRAYIVNYMSRNGALRQQLYKEIEVASVDSFQGREKDYIILSCVRSNEHQGIGFLNDPRRLNVALTRARYGIVILGNPKVLSKQPLWNGLLTHYKEHECLVEGPLNNLKQSMVQFQKPKKIYNDRRLFFGGGPGIVPNDNFGSVGSLNPNADRRGSRSKGSYMPFSPPNGTYKPGVHPGGFPVSRMPLPPFPAGPHSQPYAIPTRGAVHGPIGAVPQVPQAGSRGFGAGRGNAGGPIGGHLSHQGSQQSIGNIGSTFNFPALDNPNSQPSVGGTLSQTGLMTQMPVQGLSQTFRDGFSIGGMSQDFLGDDFKSQGSHVAYNVADFSTQASQSGYGVDYVTQGGQARFPGSFVSQNSQAGYSHLGTGNDLISQDYMAHGSQGLFTQVGFNDPTQEDASQSHFGVAGPTQLSSQGLMNPLYSQPFAQYNSQPLNLQAPQQPQQPQQQQQGSQSSHYNG</sequence>
<dbReference type="Pfam" id="PF13087">
    <property type="entry name" value="AAA_12"/>
    <property type="match status" value="1"/>
</dbReference>
<dbReference type="GO" id="GO:0003677">
    <property type="term" value="F:DNA binding"/>
    <property type="evidence" value="ECO:0007669"/>
    <property type="project" value="InterPro"/>
</dbReference>
<comment type="catalytic activity">
    <reaction evidence="11">
        <text>ATP + H2O = ADP + phosphate + H(+)</text>
        <dbReference type="Rhea" id="RHEA:13065"/>
        <dbReference type="ChEBI" id="CHEBI:15377"/>
        <dbReference type="ChEBI" id="CHEBI:15378"/>
        <dbReference type="ChEBI" id="CHEBI:30616"/>
        <dbReference type="ChEBI" id="CHEBI:43474"/>
        <dbReference type="ChEBI" id="CHEBI:456216"/>
        <dbReference type="EC" id="3.6.4.12"/>
    </reaction>
    <physiologicalReaction direction="left-to-right" evidence="11">
        <dbReference type="Rhea" id="RHEA:13066"/>
    </physiologicalReaction>
</comment>
<dbReference type="InterPro" id="IPR041679">
    <property type="entry name" value="DNA2/NAM7-like_C"/>
</dbReference>
<organism evidence="16 17">
    <name type="scientific">Protea cynaroides</name>
    <dbReference type="NCBI Taxonomy" id="273540"/>
    <lineage>
        <taxon>Eukaryota</taxon>
        <taxon>Viridiplantae</taxon>
        <taxon>Streptophyta</taxon>
        <taxon>Embryophyta</taxon>
        <taxon>Tracheophyta</taxon>
        <taxon>Spermatophyta</taxon>
        <taxon>Magnoliopsida</taxon>
        <taxon>Proteales</taxon>
        <taxon>Proteaceae</taxon>
        <taxon>Protea</taxon>
    </lineage>
</organism>
<keyword evidence="6 12" id="KW-0863">Zinc-finger</keyword>
<keyword evidence="17" id="KW-1185">Reference proteome</keyword>
<evidence type="ECO:0000256" key="10">
    <source>
        <dbReference type="ARBA" id="ARBA00022840"/>
    </source>
</evidence>
<feature type="compositionally biased region" description="Polar residues" evidence="13">
    <location>
        <begin position="956"/>
        <end position="965"/>
    </location>
</feature>
<dbReference type="FunFam" id="2.40.30.230:FF:000002">
    <property type="entry name" value="regulator of nonsense transcripts 1 homolog"/>
    <property type="match status" value="1"/>
</dbReference>
<dbReference type="InterPro" id="IPR047187">
    <property type="entry name" value="SF1_C_Upf1"/>
</dbReference>
<dbReference type="GO" id="GO:0005524">
    <property type="term" value="F:ATP binding"/>
    <property type="evidence" value="ECO:0007669"/>
    <property type="project" value="UniProtKB-KW"/>
</dbReference>
<keyword evidence="5" id="KW-0547">Nucleotide-binding</keyword>
<comment type="caution">
    <text evidence="16">The sequence shown here is derived from an EMBL/GenBank/DDBJ whole genome shotgun (WGS) entry which is preliminary data.</text>
</comment>
<evidence type="ECO:0000256" key="1">
    <source>
        <dbReference type="ARBA" id="ARBA00004496"/>
    </source>
</evidence>
<dbReference type="PROSITE" id="PS51997">
    <property type="entry name" value="UPF1_CH_RICH"/>
    <property type="match status" value="1"/>
</dbReference>
<evidence type="ECO:0000259" key="15">
    <source>
        <dbReference type="PROSITE" id="PS51997"/>
    </source>
</evidence>
<feature type="domain" description="Upf1" evidence="15">
    <location>
        <begin position="130"/>
        <end position="289"/>
    </location>
</feature>
<feature type="compositionally biased region" description="Polar residues" evidence="13">
    <location>
        <begin position="1203"/>
        <end position="1216"/>
    </location>
</feature>
<feature type="domain" description="Helicase ATP-binding" evidence="14">
    <location>
        <begin position="495"/>
        <end position="627"/>
    </location>
</feature>
<dbReference type="Pfam" id="PF09416">
    <property type="entry name" value="UPF1_Zn_bind"/>
    <property type="match status" value="1"/>
</dbReference>
<dbReference type="GO" id="GO:0000184">
    <property type="term" value="P:nuclear-transcribed mRNA catabolic process, nonsense-mediated decay"/>
    <property type="evidence" value="ECO:0007669"/>
    <property type="project" value="InterPro"/>
</dbReference>
<dbReference type="EMBL" id="JAMYWD010000010">
    <property type="protein sequence ID" value="KAJ4958502.1"/>
    <property type="molecule type" value="Genomic_DNA"/>
</dbReference>
<dbReference type="InterPro" id="IPR014001">
    <property type="entry name" value="Helicase_ATP-bd"/>
</dbReference>
<feature type="compositionally biased region" description="Basic and acidic residues" evidence="13">
    <location>
        <begin position="63"/>
        <end position="72"/>
    </location>
</feature>
<dbReference type="InterPro" id="IPR018999">
    <property type="entry name" value="UPF1_CH/ZBD"/>
</dbReference>
<evidence type="ECO:0000256" key="7">
    <source>
        <dbReference type="ARBA" id="ARBA00022801"/>
    </source>
</evidence>
<comment type="subcellular location">
    <subcellularLocation>
        <location evidence="1">Cytoplasm</location>
    </subcellularLocation>
</comment>
<dbReference type="InterPro" id="IPR006935">
    <property type="entry name" value="Helicase/UvrB_N"/>
</dbReference>
<dbReference type="PANTHER" id="PTHR10887">
    <property type="entry name" value="DNA2/NAM7 HELICASE FAMILY"/>
    <property type="match status" value="1"/>
</dbReference>
<dbReference type="PANTHER" id="PTHR10887:SF364">
    <property type="entry name" value="REGULATOR OF NONSENSE TRANSCRIPTS 1"/>
    <property type="match status" value="1"/>
</dbReference>
<keyword evidence="9 12" id="KW-0862">Zinc</keyword>
<dbReference type="Proteomes" id="UP001141806">
    <property type="component" value="Unassembled WGS sequence"/>
</dbReference>
<dbReference type="Pfam" id="PF04851">
    <property type="entry name" value="ResIII"/>
    <property type="match status" value="1"/>
</dbReference>
<evidence type="ECO:0000256" key="13">
    <source>
        <dbReference type="SAM" id="MobiDB-lite"/>
    </source>
</evidence>
<dbReference type="GO" id="GO:0003724">
    <property type="term" value="F:RNA helicase activity"/>
    <property type="evidence" value="ECO:0007669"/>
    <property type="project" value="InterPro"/>
</dbReference>
<comment type="caution">
    <text evidence="12">Lacks conserved residue(s) required for the propagation of feature annotation.</text>
</comment>
<evidence type="ECO:0000256" key="5">
    <source>
        <dbReference type="ARBA" id="ARBA00022741"/>
    </source>
</evidence>
<dbReference type="GO" id="GO:0003678">
    <property type="term" value="F:DNA helicase activity"/>
    <property type="evidence" value="ECO:0007669"/>
    <property type="project" value="UniProtKB-EC"/>
</dbReference>
<feature type="region of interest" description="Disordered" evidence="13">
    <location>
        <begin position="1203"/>
        <end position="1223"/>
    </location>
</feature>
<dbReference type="Pfam" id="PF13086">
    <property type="entry name" value="AAA_11"/>
    <property type="match status" value="1"/>
</dbReference>
<dbReference type="Gene3D" id="6.10.140.1240">
    <property type="match status" value="1"/>
</dbReference>
<accession>A0A9Q0K0P7</accession>
<evidence type="ECO:0000256" key="8">
    <source>
        <dbReference type="ARBA" id="ARBA00022806"/>
    </source>
</evidence>
<keyword evidence="8" id="KW-0347">Helicase</keyword>
<feature type="region of interest" description="Disordered" evidence="13">
    <location>
        <begin position="956"/>
        <end position="978"/>
    </location>
</feature>
<dbReference type="SUPFAM" id="SSF52540">
    <property type="entry name" value="P-loop containing nucleoside triphosphate hydrolases"/>
    <property type="match status" value="1"/>
</dbReference>
<dbReference type="GO" id="GO:0003723">
    <property type="term" value="F:RNA binding"/>
    <property type="evidence" value="ECO:0007669"/>
    <property type="project" value="InterPro"/>
</dbReference>
<feature type="region of interest" description="Disordered" evidence="13">
    <location>
        <begin position="1241"/>
        <end position="1272"/>
    </location>
</feature>
<evidence type="ECO:0000256" key="4">
    <source>
        <dbReference type="ARBA" id="ARBA00022723"/>
    </source>
</evidence>
<dbReference type="InterPro" id="IPR027417">
    <property type="entry name" value="P-loop_NTPase"/>
</dbReference>
<dbReference type="InterPro" id="IPR041677">
    <property type="entry name" value="DNA2/NAM7_AAA_11"/>
</dbReference>
<gene>
    <name evidence="16" type="ORF">NE237_025613</name>
</gene>
<reference evidence="16" key="1">
    <citation type="journal article" date="2023" name="Plant J.">
        <title>The genome of the king protea, Protea cynaroides.</title>
        <authorList>
            <person name="Chang J."/>
            <person name="Duong T.A."/>
            <person name="Schoeman C."/>
            <person name="Ma X."/>
            <person name="Roodt D."/>
            <person name="Barker N."/>
            <person name="Li Z."/>
            <person name="Van de Peer Y."/>
            <person name="Mizrachi E."/>
        </authorList>
    </citation>
    <scope>NUCLEOTIDE SEQUENCE</scope>
    <source>
        <tissue evidence="16">Young leaves</tissue>
    </source>
</reference>
<dbReference type="GO" id="GO:0016787">
    <property type="term" value="F:hydrolase activity"/>
    <property type="evidence" value="ECO:0007669"/>
    <property type="project" value="UniProtKB-KW"/>
</dbReference>
<dbReference type="InterPro" id="IPR045055">
    <property type="entry name" value="DNA2/NAM7-like"/>
</dbReference>
<feature type="region of interest" description="Disordered" evidence="13">
    <location>
        <begin position="1"/>
        <end position="20"/>
    </location>
</feature>
<evidence type="ECO:0000313" key="16">
    <source>
        <dbReference type="EMBL" id="KAJ4958502.1"/>
    </source>
</evidence>
<feature type="region of interest" description="Disordered" evidence="13">
    <location>
        <begin position="37"/>
        <end position="101"/>
    </location>
</feature>
<keyword evidence="7" id="KW-0378">Hydrolase</keyword>
<dbReference type="GO" id="GO:0005737">
    <property type="term" value="C:cytoplasm"/>
    <property type="evidence" value="ECO:0007669"/>
    <property type="project" value="UniProtKB-SubCell"/>
</dbReference>
<dbReference type="InterPro" id="IPR040812">
    <property type="entry name" value="UPF1_1B_dom"/>
</dbReference>
<comment type="similarity">
    <text evidence="2">Belongs to the DNA2/NAM7 helicase family.</text>
</comment>
<protein>
    <submittedName>
        <fullName evidence="16">Uncharacterized protein</fullName>
    </submittedName>
</protein>
<evidence type="ECO:0000256" key="6">
    <source>
        <dbReference type="ARBA" id="ARBA00022771"/>
    </source>
</evidence>
<dbReference type="PROSITE" id="PS51192">
    <property type="entry name" value="HELICASE_ATP_BIND_1"/>
    <property type="match status" value="1"/>
</dbReference>
<dbReference type="CDD" id="cd18808">
    <property type="entry name" value="SF1_C_Upf1"/>
    <property type="match status" value="1"/>
</dbReference>
<dbReference type="FunFam" id="3.40.50.300:FF:000097">
    <property type="entry name" value="Regulator of nonsense transcripts 1"/>
    <property type="match status" value="1"/>
</dbReference>
<evidence type="ECO:0000256" key="11">
    <source>
        <dbReference type="ARBA" id="ARBA00048432"/>
    </source>
</evidence>
<dbReference type="Gene3D" id="3.40.50.300">
    <property type="entry name" value="P-loop containing nucleotide triphosphate hydrolases"/>
    <property type="match status" value="2"/>
</dbReference>
<evidence type="ECO:0000313" key="17">
    <source>
        <dbReference type="Proteomes" id="UP001141806"/>
    </source>
</evidence>
<feature type="compositionally biased region" description="Low complexity" evidence="13">
    <location>
        <begin position="1243"/>
        <end position="1272"/>
    </location>
</feature>
<evidence type="ECO:0000256" key="12">
    <source>
        <dbReference type="PROSITE-ProRule" id="PRU01341"/>
    </source>
</evidence>
<name>A0A9Q0K0P7_9MAGN</name>
<keyword evidence="4 12" id="KW-0479">Metal-binding</keyword>
<proteinExistence type="inferred from homology"/>
<dbReference type="Pfam" id="PF18141">
    <property type="entry name" value="UPF1_1B_dom"/>
    <property type="match status" value="1"/>
</dbReference>
<dbReference type="CDD" id="cd21407">
    <property type="entry name" value="1B_UPF1-like"/>
    <property type="match status" value="1"/>
</dbReference>
<dbReference type="OrthoDB" id="6513042at2759"/>
<evidence type="ECO:0000256" key="3">
    <source>
        <dbReference type="ARBA" id="ARBA00022490"/>
    </source>
</evidence>
<feature type="region of interest" description="C4" evidence="12">
    <location>
        <begin position="200"/>
        <end position="230"/>
    </location>
</feature>
<keyword evidence="3" id="KW-0963">Cytoplasm</keyword>
<keyword evidence="10" id="KW-0067">ATP-binding</keyword>
<evidence type="ECO:0000259" key="14">
    <source>
        <dbReference type="PROSITE" id="PS51192"/>
    </source>
</evidence>
<dbReference type="CDD" id="cd21400">
    <property type="entry name" value="ZBD_UPF1-like"/>
    <property type="match status" value="1"/>
</dbReference>
<dbReference type="Gene3D" id="2.40.30.230">
    <property type="match status" value="1"/>
</dbReference>
<evidence type="ECO:0000256" key="2">
    <source>
        <dbReference type="ARBA" id="ARBA00007913"/>
    </source>
</evidence>
<evidence type="ECO:0000256" key="9">
    <source>
        <dbReference type="ARBA" id="ARBA00022833"/>
    </source>
</evidence>
<dbReference type="GO" id="GO:0008270">
    <property type="term" value="F:zinc ion binding"/>
    <property type="evidence" value="ECO:0007669"/>
    <property type="project" value="UniProtKB-UniRule"/>
</dbReference>
<dbReference type="AlphaFoldDB" id="A0A9Q0K0P7"/>
<dbReference type="CDD" id="cd18039">
    <property type="entry name" value="DEXXQc_UPF1"/>
    <property type="match status" value="1"/>
</dbReference>